<dbReference type="PANTHER" id="PTHR12475">
    <property type="match status" value="1"/>
</dbReference>
<dbReference type="CDD" id="cd00586">
    <property type="entry name" value="4HBT"/>
    <property type="match status" value="1"/>
</dbReference>
<organism evidence="4 5">
    <name type="scientific">Acropora cervicornis</name>
    <name type="common">Staghorn coral</name>
    <dbReference type="NCBI Taxonomy" id="6130"/>
    <lineage>
        <taxon>Eukaryota</taxon>
        <taxon>Metazoa</taxon>
        <taxon>Cnidaria</taxon>
        <taxon>Anthozoa</taxon>
        <taxon>Hexacorallia</taxon>
        <taxon>Scleractinia</taxon>
        <taxon>Astrocoeniina</taxon>
        <taxon>Acroporidae</taxon>
        <taxon>Acropora</taxon>
    </lineage>
</organism>
<reference evidence="4" key="2">
    <citation type="journal article" date="2023" name="Science">
        <title>Genomic signatures of disease resistance in endangered staghorn corals.</title>
        <authorList>
            <person name="Vollmer S.V."/>
            <person name="Selwyn J.D."/>
            <person name="Despard B.A."/>
            <person name="Roesel C.L."/>
        </authorList>
    </citation>
    <scope>NUCLEOTIDE SEQUENCE</scope>
    <source>
        <strain evidence="4">K2</strain>
    </source>
</reference>
<dbReference type="InterPro" id="IPR051490">
    <property type="entry name" value="THEM6_lcsJ_thioesterase"/>
</dbReference>
<gene>
    <name evidence="4" type="ORF">P5673_028342</name>
</gene>
<proteinExistence type="inferred from homology"/>
<dbReference type="Pfam" id="PF13279">
    <property type="entry name" value="4HBT_2"/>
    <property type="match status" value="1"/>
</dbReference>
<dbReference type="EMBL" id="JARQWQ010000105">
    <property type="protein sequence ID" value="KAK2550828.1"/>
    <property type="molecule type" value="Genomic_DNA"/>
</dbReference>
<evidence type="ECO:0000256" key="3">
    <source>
        <dbReference type="SAM" id="Phobius"/>
    </source>
</evidence>
<dbReference type="AlphaFoldDB" id="A0AAD9PXK4"/>
<sequence length="226" mass="26541">MSIKSTLKNLIFLVITIGFTLLLLKRLLGSYAIVVPVLYFFFDVNAGIRVVLLFVKRKWIPVFWRRDDNDFLETSKITFFVLPSDMDINLHMNNGRYLRECEFGRIDFWISNGMFEFMEKNNTAVTVTATCARYRRSLHLYQKIVLQTRVLAWDEDAFYLEQRFVGKNGFVHALVLSKNKTVSRDNSGRLFMPEELVSLLYGECKESPRKSEDLELWIKYNSDAMN</sequence>
<evidence type="ECO:0000256" key="1">
    <source>
        <dbReference type="ARBA" id="ARBA00038228"/>
    </source>
</evidence>
<comment type="caution">
    <text evidence="4">The sequence shown here is derived from an EMBL/GenBank/DDBJ whole genome shotgun (WGS) entry which is preliminary data.</text>
</comment>
<dbReference type="InterPro" id="IPR029069">
    <property type="entry name" value="HotDog_dom_sf"/>
</dbReference>
<dbReference type="Gene3D" id="3.10.129.10">
    <property type="entry name" value="Hotdog Thioesterase"/>
    <property type="match status" value="1"/>
</dbReference>
<dbReference type="SUPFAM" id="SSF54637">
    <property type="entry name" value="Thioesterase/thiol ester dehydrase-isomerase"/>
    <property type="match status" value="1"/>
</dbReference>
<keyword evidence="3" id="KW-0472">Membrane</keyword>
<feature type="transmembrane region" description="Helical" evidence="3">
    <location>
        <begin position="30"/>
        <end position="55"/>
    </location>
</feature>
<feature type="transmembrane region" description="Helical" evidence="3">
    <location>
        <begin position="7"/>
        <end position="24"/>
    </location>
</feature>
<dbReference type="Proteomes" id="UP001249851">
    <property type="component" value="Unassembled WGS sequence"/>
</dbReference>
<evidence type="ECO:0000313" key="5">
    <source>
        <dbReference type="Proteomes" id="UP001249851"/>
    </source>
</evidence>
<keyword evidence="3" id="KW-1133">Transmembrane helix</keyword>
<keyword evidence="5" id="KW-1185">Reference proteome</keyword>
<accession>A0AAD9PXK4</accession>
<comment type="similarity">
    <text evidence="1">Belongs to the THEM6 family.</text>
</comment>
<evidence type="ECO:0000256" key="2">
    <source>
        <dbReference type="ARBA" id="ARBA00041112"/>
    </source>
</evidence>
<keyword evidence="3" id="KW-0812">Transmembrane</keyword>
<dbReference type="PANTHER" id="PTHR12475:SF4">
    <property type="entry name" value="PROTEIN THEM6"/>
    <property type="match status" value="1"/>
</dbReference>
<protein>
    <recommendedName>
        <fullName evidence="2">Protein THEM6</fullName>
    </recommendedName>
</protein>
<reference evidence="4" key="1">
    <citation type="journal article" date="2023" name="G3 (Bethesda)">
        <title>Whole genome assembly and annotation of the endangered Caribbean coral Acropora cervicornis.</title>
        <authorList>
            <person name="Selwyn J.D."/>
            <person name="Vollmer S.V."/>
        </authorList>
    </citation>
    <scope>NUCLEOTIDE SEQUENCE</scope>
    <source>
        <strain evidence="4">K2</strain>
    </source>
</reference>
<name>A0AAD9PXK4_ACRCE</name>
<evidence type="ECO:0000313" key="4">
    <source>
        <dbReference type="EMBL" id="KAK2550828.1"/>
    </source>
</evidence>